<name>A0A1A6AKR0_9CLOT</name>
<dbReference type="InterPro" id="IPR005151">
    <property type="entry name" value="Tail-specific_protease"/>
</dbReference>
<evidence type="ECO:0000313" key="2">
    <source>
        <dbReference type="EMBL" id="OBR90667.1"/>
    </source>
</evidence>
<dbReference type="Proteomes" id="UP000093954">
    <property type="component" value="Unassembled WGS sequence"/>
</dbReference>
<sequence length="430" mass="49010">MKLKKRKLVVILVIAAVIIAAAGIFAYNLFNRKVSSPVLNNANRNEKWTADLKFVKNELPKKHKNLFFSKSKVEFDRDMDSLINKVDKYNDMQIKWELTKIISSINDSHTSVVMQSKSAYPVSFFQFEDGIYLINSSLAYKDFWGKKLVAVNGYSIEQLHSKLDPIISKDNKAILKNQFCSLLRFPGVLKFAGIAKNDDTVFTFEGSSNTSVTVKSLNKEEFDKTKFLSDDPKYINNIPLSKQNPDKNYWFKYIEKSSTIYVKYNSCSNMKNYSFSSFTKDVFKTLDSKKAKMLVIDLRDNGGGNSKMFDSFLDEIKKRSNINKKGNLFVIIGRKTFSSAILNTMDLKNSTNALLIGEPTGGKPNHFGEVKVIHLSNTNVDIQYSSKYFKTTSKDTDSIYPDVNITLKASSYFNGKDDFLNYILDKQSIK</sequence>
<proteinExistence type="predicted"/>
<protein>
    <submittedName>
        <fullName evidence="2">Peptidase family S41</fullName>
    </submittedName>
</protein>
<accession>A0A1A6AKR0</accession>
<evidence type="ECO:0000259" key="1">
    <source>
        <dbReference type="Pfam" id="PF03572"/>
    </source>
</evidence>
<dbReference type="Pfam" id="PF03572">
    <property type="entry name" value="Peptidase_S41"/>
    <property type="match status" value="1"/>
</dbReference>
<dbReference type="Gene3D" id="3.90.226.10">
    <property type="entry name" value="2-enoyl-CoA Hydratase, Chain A, domain 1"/>
    <property type="match status" value="1"/>
</dbReference>
<comment type="caution">
    <text evidence="2">The sequence shown here is derived from an EMBL/GenBank/DDBJ whole genome shotgun (WGS) entry which is preliminary data.</text>
</comment>
<dbReference type="GO" id="GO:0008236">
    <property type="term" value="F:serine-type peptidase activity"/>
    <property type="evidence" value="ECO:0007669"/>
    <property type="project" value="InterPro"/>
</dbReference>
<dbReference type="GO" id="GO:0006508">
    <property type="term" value="P:proteolysis"/>
    <property type="evidence" value="ECO:0007669"/>
    <property type="project" value="InterPro"/>
</dbReference>
<dbReference type="EMBL" id="LROS01000055">
    <property type="protein sequence ID" value="OBR90667.1"/>
    <property type="molecule type" value="Genomic_DNA"/>
</dbReference>
<gene>
    <name evidence="2" type="ORF">CLRAG_33150</name>
</gene>
<dbReference type="RefSeq" id="WP_065079396.1">
    <property type="nucleotide sequence ID" value="NZ_LROS01000055.1"/>
</dbReference>
<feature type="domain" description="Tail specific protease" evidence="1">
    <location>
        <begin position="261"/>
        <end position="315"/>
    </location>
</feature>
<dbReference type="PATRIC" id="fig|1353534.3.peg.3375"/>
<dbReference type="AlphaFoldDB" id="A0A1A6AKR0"/>
<reference evidence="2 3" key="1">
    <citation type="journal article" date="2012" name="Front. Microbiol.">
        <title>Draft Genome Sequence of the Virulent Strain 01-B526 of the Fish Pathogen Aeromonas salmonicida.</title>
        <authorList>
            <person name="Charette S.J."/>
            <person name="Brochu F."/>
            <person name="Boyle B."/>
            <person name="Filion G."/>
            <person name="Tanaka K.H."/>
            <person name="Derome N."/>
        </authorList>
    </citation>
    <scope>NUCLEOTIDE SEQUENCE [LARGE SCALE GENOMIC DNA]</scope>
    <source>
        <strain evidence="2 3">P11</strain>
    </source>
</reference>
<dbReference type="SUPFAM" id="SSF52096">
    <property type="entry name" value="ClpP/crotonase"/>
    <property type="match status" value="1"/>
</dbReference>
<organism evidence="2 3">
    <name type="scientific">Clostridium ragsdalei P11</name>
    <dbReference type="NCBI Taxonomy" id="1353534"/>
    <lineage>
        <taxon>Bacteria</taxon>
        <taxon>Bacillati</taxon>
        <taxon>Bacillota</taxon>
        <taxon>Clostridia</taxon>
        <taxon>Eubacteriales</taxon>
        <taxon>Clostridiaceae</taxon>
        <taxon>Clostridium</taxon>
    </lineage>
</organism>
<keyword evidence="3" id="KW-1185">Reference proteome</keyword>
<dbReference type="InterPro" id="IPR029045">
    <property type="entry name" value="ClpP/crotonase-like_dom_sf"/>
</dbReference>
<evidence type="ECO:0000313" key="3">
    <source>
        <dbReference type="Proteomes" id="UP000093954"/>
    </source>
</evidence>